<evidence type="ECO:0000313" key="4">
    <source>
        <dbReference type="EMBL" id="MBD7996806.1"/>
    </source>
</evidence>
<feature type="compositionally biased region" description="Gly residues" evidence="2">
    <location>
        <begin position="192"/>
        <end position="206"/>
    </location>
</feature>
<dbReference type="CDD" id="cd00085">
    <property type="entry name" value="HNHc"/>
    <property type="match status" value="1"/>
</dbReference>
<evidence type="ECO:0000313" key="5">
    <source>
        <dbReference type="Proteomes" id="UP000609874"/>
    </source>
</evidence>
<feature type="compositionally biased region" description="Polar residues" evidence="2">
    <location>
        <begin position="1"/>
        <end position="10"/>
    </location>
</feature>
<gene>
    <name evidence="4" type="ORF">H9639_16025</name>
</gene>
<evidence type="ECO:0000256" key="1">
    <source>
        <dbReference type="ARBA" id="ARBA00023450"/>
    </source>
</evidence>
<feature type="region of interest" description="Disordered" evidence="2">
    <location>
        <begin position="372"/>
        <end position="457"/>
    </location>
</feature>
<dbReference type="EMBL" id="JACSQD010000008">
    <property type="protein sequence ID" value="MBD7996806.1"/>
    <property type="molecule type" value="Genomic_DNA"/>
</dbReference>
<evidence type="ECO:0000259" key="3">
    <source>
        <dbReference type="SMART" id="SM00507"/>
    </source>
</evidence>
<dbReference type="InterPro" id="IPR003870">
    <property type="entry name" value="DUF222"/>
</dbReference>
<feature type="region of interest" description="Disordered" evidence="2">
    <location>
        <begin position="1"/>
        <end position="24"/>
    </location>
</feature>
<organism evidence="4 5">
    <name type="scientific">Arthrobacter gallicola</name>
    <dbReference type="NCBI Taxonomy" id="2762225"/>
    <lineage>
        <taxon>Bacteria</taxon>
        <taxon>Bacillati</taxon>
        <taxon>Actinomycetota</taxon>
        <taxon>Actinomycetes</taxon>
        <taxon>Micrococcales</taxon>
        <taxon>Micrococcaceae</taxon>
        <taxon>Arthrobacter</taxon>
    </lineage>
</organism>
<dbReference type="Proteomes" id="UP000609874">
    <property type="component" value="Unassembled WGS sequence"/>
</dbReference>
<feature type="compositionally biased region" description="Pro residues" evidence="2">
    <location>
        <begin position="619"/>
        <end position="632"/>
    </location>
</feature>
<comment type="caution">
    <text evidence="4">The sequence shown here is derived from an EMBL/GenBank/DDBJ whole genome shotgun (WGS) entry which is preliminary data.</text>
</comment>
<protein>
    <submittedName>
        <fullName evidence="4">DUF222 domain-containing protein</fullName>
    </submittedName>
</protein>
<reference evidence="4 5" key="1">
    <citation type="submission" date="2020-08" db="EMBL/GenBank/DDBJ databases">
        <title>A Genomic Blueprint of the Chicken Gut Microbiome.</title>
        <authorList>
            <person name="Gilroy R."/>
            <person name="Ravi A."/>
            <person name="Getino M."/>
            <person name="Pursley I."/>
            <person name="Horton D.L."/>
            <person name="Alikhan N.-F."/>
            <person name="Baker D."/>
            <person name="Gharbi K."/>
            <person name="Hall N."/>
            <person name="Watson M."/>
            <person name="Adriaenssens E.M."/>
            <person name="Foster-Nyarko E."/>
            <person name="Jarju S."/>
            <person name="Secka A."/>
            <person name="Antonio M."/>
            <person name="Oren A."/>
            <person name="Chaudhuri R."/>
            <person name="La Ragione R.M."/>
            <person name="Hildebrand F."/>
            <person name="Pallen M.J."/>
        </authorList>
    </citation>
    <scope>NUCLEOTIDE SEQUENCE [LARGE SCALE GENOMIC DNA]</scope>
    <source>
        <strain evidence="4 5">Sa2CUA1</strain>
    </source>
</reference>
<accession>A0ABR8UW67</accession>
<feature type="region of interest" description="Disordered" evidence="2">
    <location>
        <begin position="171"/>
        <end position="260"/>
    </location>
</feature>
<proteinExistence type="inferred from homology"/>
<evidence type="ECO:0000256" key="2">
    <source>
        <dbReference type="SAM" id="MobiDB-lite"/>
    </source>
</evidence>
<dbReference type="Pfam" id="PF02720">
    <property type="entry name" value="DUF222"/>
    <property type="match status" value="1"/>
</dbReference>
<feature type="compositionally biased region" description="Basic residues" evidence="2">
    <location>
        <begin position="442"/>
        <end position="455"/>
    </location>
</feature>
<name>A0ABR8UW67_9MICC</name>
<feature type="compositionally biased region" description="Polar residues" evidence="2">
    <location>
        <begin position="214"/>
        <end position="230"/>
    </location>
</feature>
<sequence>MNSSSSTPFSQPAGAANDRVPGAPDSSGDAAVFCADPQAAFAVAGVPEGFAGRLSLRSVELLGFTETVDALERFGVLICWAQAQQARVAARLEELFARDIARAAGREDPSLALSLAAAEAGAVLNLPHMTAMRLVSESSRLNREHPQTLARLAEGRIGYQHARIILDETQHLPDIPAQDPGLETDPGPGPGPGTGTDAGGGAGAGGDHAPSDTGFPTDTGSGTEGNNQASLLDRNLQCPDPGESGGRTEANPVVSEPERLGLRQRFEADLLSSAEGRTAAGFGKKARRLRESRFPQTIPARHRDAVDRRRVCFEALPDGMSCLTAFLAAEKGQAIYTALSGAARAGKSAGDPRSVDQLRADTLAAVLLEGESRAGAASPPHRSKTGAPATVVPTPDTPAAEENPGTENQPDDSAQRGGRLTSPGSLAPGQPFRAGPGGKSADRRRSHPRPPSRTRVRTEVMVLINADTLAGLDQTPAELNGYGPISAEAARTMILAALNWTPLLQDAASGEILAVGRRRRIPAGLKRWLQARDGTCRFPGCAVNVTRSEIDHTTPWARGGPTEHSNLEHLCPKHHRFKTLGYWKARQPAPGALGWTSPTGRTYTTQPALEFGGGAAGPGLPPTPAGPLPDPSPQQTNALWADWHSRTETSPDPPPF</sequence>
<dbReference type="InterPro" id="IPR002711">
    <property type="entry name" value="HNH"/>
</dbReference>
<feature type="region of interest" description="Disordered" evidence="2">
    <location>
        <begin position="593"/>
        <end position="656"/>
    </location>
</feature>
<keyword evidence="5" id="KW-1185">Reference proteome</keyword>
<dbReference type="Gene3D" id="1.10.30.50">
    <property type="match status" value="1"/>
</dbReference>
<comment type="similarity">
    <text evidence="1">Belongs to the Rv1128c/1148c/1588c/1702c/1945/3466 family.</text>
</comment>
<dbReference type="SMART" id="SM00507">
    <property type="entry name" value="HNHc"/>
    <property type="match status" value="1"/>
</dbReference>
<feature type="domain" description="HNH nuclease" evidence="3">
    <location>
        <begin position="524"/>
        <end position="576"/>
    </location>
</feature>
<dbReference type="Pfam" id="PF01844">
    <property type="entry name" value="HNH"/>
    <property type="match status" value="1"/>
</dbReference>
<dbReference type="InterPro" id="IPR003615">
    <property type="entry name" value="HNH_nuc"/>
</dbReference>
<feature type="compositionally biased region" description="Polar residues" evidence="2">
    <location>
        <begin position="596"/>
        <end position="606"/>
    </location>
</feature>
<feature type="compositionally biased region" description="Low complexity" evidence="2">
    <location>
        <begin position="385"/>
        <end position="400"/>
    </location>
</feature>